<organism evidence="2 3">
    <name type="scientific">Monoraphidium neglectum</name>
    <dbReference type="NCBI Taxonomy" id="145388"/>
    <lineage>
        <taxon>Eukaryota</taxon>
        <taxon>Viridiplantae</taxon>
        <taxon>Chlorophyta</taxon>
        <taxon>core chlorophytes</taxon>
        <taxon>Chlorophyceae</taxon>
        <taxon>CS clade</taxon>
        <taxon>Sphaeropleales</taxon>
        <taxon>Selenastraceae</taxon>
        <taxon>Monoraphidium</taxon>
    </lineage>
</organism>
<evidence type="ECO:0000256" key="1">
    <source>
        <dbReference type="SAM" id="MobiDB-lite"/>
    </source>
</evidence>
<dbReference type="Proteomes" id="UP000054498">
    <property type="component" value="Unassembled WGS sequence"/>
</dbReference>
<dbReference type="RefSeq" id="XP_013891896.1">
    <property type="nucleotide sequence ID" value="XM_014036442.1"/>
</dbReference>
<sequence>MVRTMAARMASRSGAEAPAGAARCEAGVLAIERRCSIVLRRRSSPRTSSWRLRRSPRNDLNSSRICLIMLLSSERGSGPERVGPADREAVGDGAAAASAGAGSRWLPGPDVGPPSDGRVPTRPAAAEGLAGAL</sequence>
<name>A0A0D2LSY3_9CHLO</name>
<feature type="compositionally biased region" description="Low complexity" evidence="1">
    <location>
        <begin position="91"/>
        <end position="104"/>
    </location>
</feature>
<protein>
    <submittedName>
        <fullName evidence="2">Uncharacterized protein</fullName>
    </submittedName>
</protein>
<accession>A0A0D2LSY3</accession>
<feature type="region of interest" description="Disordered" evidence="1">
    <location>
        <begin position="75"/>
        <end position="133"/>
    </location>
</feature>
<evidence type="ECO:0000313" key="2">
    <source>
        <dbReference type="EMBL" id="KIY92876.1"/>
    </source>
</evidence>
<proteinExistence type="predicted"/>
<dbReference type="GeneID" id="25732712"/>
<evidence type="ECO:0000313" key="3">
    <source>
        <dbReference type="Proteomes" id="UP000054498"/>
    </source>
</evidence>
<keyword evidence="3" id="KW-1185">Reference proteome</keyword>
<gene>
    <name evidence="2" type="ORF">MNEG_15086</name>
</gene>
<dbReference type="AlphaFoldDB" id="A0A0D2LSY3"/>
<reference evidence="2 3" key="1">
    <citation type="journal article" date="2013" name="BMC Genomics">
        <title>Reconstruction of the lipid metabolism for the microalga Monoraphidium neglectum from its genome sequence reveals characteristics suitable for biofuel production.</title>
        <authorList>
            <person name="Bogen C."/>
            <person name="Al-Dilaimi A."/>
            <person name="Albersmeier A."/>
            <person name="Wichmann J."/>
            <person name="Grundmann M."/>
            <person name="Rupp O."/>
            <person name="Lauersen K.J."/>
            <person name="Blifernez-Klassen O."/>
            <person name="Kalinowski J."/>
            <person name="Goesmann A."/>
            <person name="Mussgnug J.H."/>
            <person name="Kruse O."/>
        </authorList>
    </citation>
    <scope>NUCLEOTIDE SEQUENCE [LARGE SCALE GENOMIC DNA]</scope>
    <source>
        <strain evidence="2 3">SAG 48.87</strain>
    </source>
</reference>
<dbReference type="KEGG" id="mng:MNEG_15086"/>
<dbReference type="EMBL" id="KK105234">
    <property type="protein sequence ID" value="KIY92876.1"/>
    <property type="molecule type" value="Genomic_DNA"/>
</dbReference>